<sequence length="123" mass="13150">MYAASAIAANTIARSACGAAAPLFTNQMFSALGVGGGGSLIGGVATVLAFIPFVFYKYGKQIRIRSRFAPTDARPQEKSDEETGRPEGVRDHGSESRTSESEITTSQTSEDEGEKREQRVDQT</sequence>
<gene>
    <name evidence="9" type="ORF">PHISCL_06244</name>
</gene>
<evidence type="ECO:0000256" key="5">
    <source>
        <dbReference type="ARBA" id="ARBA00022989"/>
    </source>
</evidence>
<evidence type="ECO:0000256" key="3">
    <source>
        <dbReference type="ARBA" id="ARBA00022475"/>
    </source>
</evidence>
<evidence type="ECO:0000256" key="7">
    <source>
        <dbReference type="SAM" id="MobiDB-lite"/>
    </source>
</evidence>
<keyword evidence="3" id="KW-1003">Cell membrane</keyword>
<evidence type="ECO:0000256" key="1">
    <source>
        <dbReference type="ARBA" id="ARBA00004651"/>
    </source>
</evidence>
<keyword evidence="6 8" id="KW-0472">Membrane</keyword>
<dbReference type="OrthoDB" id="6770063at2759"/>
<dbReference type="EMBL" id="MVGC01000230">
    <property type="protein sequence ID" value="RJE21413.1"/>
    <property type="molecule type" value="Genomic_DNA"/>
</dbReference>
<dbReference type="InterPro" id="IPR036259">
    <property type="entry name" value="MFS_trans_sf"/>
</dbReference>
<keyword evidence="4 8" id="KW-0812">Transmembrane</keyword>
<keyword evidence="10" id="KW-1185">Reference proteome</keyword>
<dbReference type="AlphaFoldDB" id="A0A3A2ZGL5"/>
<keyword evidence="5 8" id="KW-1133">Transmembrane helix</keyword>
<dbReference type="Proteomes" id="UP000266188">
    <property type="component" value="Unassembled WGS sequence"/>
</dbReference>
<dbReference type="PANTHER" id="PTHR23502">
    <property type="entry name" value="MAJOR FACILITATOR SUPERFAMILY"/>
    <property type="match status" value="1"/>
</dbReference>
<comment type="caution">
    <text evidence="9">The sequence shown here is derived from an EMBL/GenBank/DDBJ whole genome shotgun (WGS) entry which is preliminary data.</text>
</comment>
<feature type="compositionally biased region" description="Basic and acidic residues" evidence="7">
    <location>
        <begin position="113"/>
        <end position="123"/>
    </location>
</feature>
<reference evidence="10" key="1">
    <citation type="submission" date="2017-02" db="EMBL/GenBank/DDBJ databases">
        <authorList>
            <person name="Tafer H."/>
            <person name="Lopandic K."/>
        </authorList>
    </citation>
    <scope>NUCLEOTIDE SEQUENCE [LARGE SCALE GENOMIC DNA]</scope>
    <source>
        <strain evidence="10">CBS 366.77</strain>
    </source>
</reference>
<evidence type="ECO:0000256" key="8">
    <source>
        <dbReference type="SAM" id="Phobius"/>
    </source>
</evidence>
<protein>
    <submittedName>
        <fullName evidence="9">Transporter</fullName>
    </submittedName>
</protein>
<keyword evidence="2" id="KW-0813">Transport</keyword>
<evidence type="ECO:0000256" key="2">
    <source>
        <dbReference type="ARBA" id="ARBA00022448"/>
    </source>
</evidence>
<name>A0A3A2ZGL5_9EURO</name>
<dbReference type="STRING" id="2070753.A0A3A2ZGL5"/>
<feature type="region of interest" description="Disordered" evidence="7">
    <location>
        <begin position="67"/>
        <end position="123"/>
    </location>
</feature>
<dbReference type="SUPFAM" id="SSF103473">
    <property type="entry name" value="MFS general substrate transporter"/>
    <property type="match status" value="1"/>
</dbReference>
<dbReference type="GO" id="GO:0005886">
    <property type="term" value="C:plasma membrane"/>
    <property type="evidence" value="ECO:0007669"/>
    <property type="project" value="UniProtKB-SubCell"/>
</dbReference>
<accession>A0A3A2ZGL5</accession>
<feature type="transmembrane region" description="Helical" evidence="8">
    <location>
        <begin position="28"/>
        <end position="56"/>
    </location>
</feature>
<evidence type="ECO:0000313" key="9">
    <source>
        <dbReference type="EMBL" id="RJE21413.1"/>
    </source>
</evidence>
<evidence type="ECO:0000313" key="10">
    <source>
        <dbReference type="Proteomes" id="UP000266188"/>
    </source>
</evidence>
<proteinExistence type="predicted"/>
<comment type="subcellular location">
    <subcellularLocation>
        <location evidence="1">Cell membrane</location>
        <topology evidence="1">Multi-pass membrane protein</topology>
    </subcellularLocation>
</comment>
<evidence type="ECO:0000256" key="4">
    <source>
        <dbReference type="ARBA" id="ARBA00022692"/>
    </source>
</evidence>
<dbReference type="PANTHER" id="PTHR23502:SF186">
    <property type="entry name" value="MAJOR FACILITATOR SUPERFAMILY (MFS) PROFILE DOMAIN-CONTAINING PROTEIN"/>
    <property type="match status" value="1"/>
</dbReference>
<evidence type="ECO:0000256" key="6">
    <source>
        <dbReference type="ARBA" id="ARBA00023136"/>
    </source>
</evidence>
<organism evidence="9 10">
    <name type="scientific">Aspergillus sclerotialis</name>
    <dbReference type="NCBI Taxonomy" id="2070753"/>
    <lineage>
        <taxon>Eukaryota</taxon>
        <taxon>Fungi</taxon>
        <taxon>Dikarya</taxon>
        <taxon>Ascomycota</taxon>
        <taxon>Pezizomycotina</taxon>
        <taxon>Eurotiomycetes</taxon>
        <taxon>Eurotiomycetidae</taxon>
        <taxon>Eurotiales</taxon>
        <taxon>Aspergillaceae</taxon>
        <taxon>Aspergillus</taxon>
        <taxon>Aspergillus subgen. Polypaecilum</taxon>
    </lineage>
</organism>
<feature type="compositionally biased region" description="Basic and acidic residues" evidence="7">
    <location>
        <begin position="74"/>
        <end position="100"/>
    </location>
</feature>
<dbReference type="GO" id="GO:0022857">
    <property type="term" value="F:transmembrane transporter activity"/>
    <property type="evidence" value="ECO:0007669"/>
    <property type="project" value="TreeGrafter"/>
</dbReference>